<dbReference type="InterPro" id="IPR043596">
    <property type="entry name" value="CFAP53/TCHP"/>
</dbReference>
<comment type="subcellular location">
    <subcellularLocation>
        <location evidence="1">Cytoplasm</location>
        <location evidence="1">Cytoskeleton</location>
    </subcellularLocation>
</comment>
<protein>
    <submittedName>
        <fullName evidence="4">Uncharacterized protein</fullName>
    </submittedName>
</protein>
<accession>A0A7R9GS94</accession>
<sequence>MALTTSRPHIKRPLTQTQNHLIQSRRCMEQHQALWNGIKDYFNSCDLMSSKHTSWTAPDFYTLRQQQYILATNRERKKLNLLQRKSKLADLIAKEEKMFEERREEINNKSLNTIDINVFASECKRLERERHDRELELKLYHQWRATQPIFREFSRRQTNHFLNHKQMQEMLNKDVLQNENKQLLQCNKMEEECFQKDDLQKKEIMCFDISEDQTDTRFVGASGTVKAGNGTITGADHLEPAILPLINTQLLDYARLLCNLDFQDVLGGSLLCTEQGLKLKDILLTSYCISAAEYEKYFEVLILDRNVGKSSQEGLGYITSLIVT</sequence>
<organism evidence="4">
    <name type="scientific">Timema cristinae</name>
    <name type="common">Walking stick</name>
    <dbReference type="NCBI Taxonomy" id="61476"/>
    <lineage>
        <taxon>Eukaryota</taxon>
        <taxon>Metazoa</taxon>
        <taxon>Ecdysozoa</taxon>
        <taxon>Arthropoda</taxon>
        <taxon>Hexapoda</taxon>
        <taxon>Insecta</taxon>
        <taxon>Pterygota</taxon>
        <taxon>Neoptera</taxon>
        <taxon>Polyneoptera</taxon>
        <taxon>Phasmatodea</taxon>
        <taxon>Timematodea</taxon>
        <taxon>Timematoidea</taxon>
        <taxon>Timematidae</taxon>
        <taxon>Timema</taxon>
    </lineage>
</organism>
<name>A0A7R9GS94_TIMCR</name>
<dbReference type="AlphaFoldDB" id="A0A7R9GS94"/>
<keyword evidence="3" id="KW-0206">Cytoskeleton</keyword>
<gene>
    <name evidence="4" type="ORF">TCEB3V08_LOCUS2724</name>
</gene>
<evidence type="ECO:0000313" key="4">
    <source>
        <dbReference type="EMBL" id="CAD7394819.1"/>
    </source>
</evidence>
<proteinExistence type="predicted"/>
<evidence type="ECO:0000256" key="1">
    <source>
        <dbReference type="ARBA" id="ARBA00004245"/>
    </source>
</evidence>
<evidence type="ECO:0000256" key="3">
    <source>
        <dbReference type="ARBA" id="ARBA00023212"/>
    </source>
</evidence>
<dbReference type="GO" id="GO:0006915">
    <property type="term" value="P:apoptotic process"/>
    <property type="evidence" value="ECO:0007669"/>
    <property type="project" value="TreeGrafter"/>
</dbReference>
<dbReference type="GO" id="GO:0045095">
    <property type="term" value="C:keratin filament"/>
    <property type="evidence" value="ECO:0007669"/>
    <property type="project" value="TreeGrafter"/>
</dbReference>
<dbReference type="PANTHER" id="PTHR31183">
    <property type="entry name" value="TRICHOPLEIN KERATIN FILAMENT-BINDING PROTEIN FAMILY MEMBER"/>
    <property type="match status" value="1"/>
</dbReference>
<evidence type="ECO:0000256" key="2">
    <source>
        <dbReference type="ARBA" id="ARBA00022490"/>
    </source>
</evidence>
<dbReference type="PANTHER" id="PTHR31183:SF2">
    <property type="entry name" value="TRICHOPLEIN KERATIN FILAMENT-BINDING PROTEIN"/>
    <property type="match status" value="1"/>
</dbReference>
<dbReference type="EMBL" id="OC317073">
    <property type="protein sequence ID" value="CAD7394819.1"/>
    <property type="molecule type" value="Genomic_DNA"/>
</dbReference>
<reference evidence="4" key="1">
    <citation type="submission" date="2020-11" db="EMBL/GenBank/DDBJ databases">
        <authorList>
            <person name="Tran Van P."/>
        </authorList>
    </citation>
    <scope>NUCLEOTIDE SEQUENCE</scope>
</reference>
<keyword evidence="2" id="KW-0963">Cytoplasm</keyword>